<dbReference type="EMBL" id="JAMOIL010000003">
    <property type="protein sequence ID" value="MCM0619458.1"/>
    <property type="molecule type" value="Genomic_DNA"/>
</dbReference>
<gene>
    <name evidence="1" type="ORF">M8330_04000</name>
</gene>
<evidence type="ECO:0000313" key="2">
    <source>
        <dbReference type="Proteomes" id="UP001139485"/>
    </source>
</evidence>
<accession>A0A9X2D5B3</accession>
<dbReference type="RefSeq" id="WP_250826284.1">
    <property type="nucleotide sequence ID" value="NZ_JAMOIL010000003.1"/>
</dbReference>
<comment type="caution">
    <text evidence="1">The sequence shown here is derived from an EMBL/GenBank/DDBJ whole genome shotgun (WGS) entry which is preliminary data.</text>
</comment>
<reference evidence="1" key="1">
    <citation type="submission" date="2022-05" db="EMBL/GenBank/DDBJ databases">
        <authorList>
            <person name="Tuo L."/>
        </authorList>
    </citation>
    <scope>NUCLEOTIDE SEQUENCE</scope>
    <source>
        <strain evidence="1">BSK12Z-4</strain>
    </source>
</reference>
<sequence>MTSLLARRPVRTAFLVVALASLLGALLATQGREGAAASQTSSLDRRSTTTLTIATGCGSCRLALASDTDRSDTTWSTRYRAVEDGEVQFSVPTWRTVGLTIMVRAPWVDQTSFQTVTAVRYAHEAVGSRVDASQARQKKRASGCWAGTGQDTARLRVVVRKQEVETPDGTATAALAWTRRTQAWLDPRYGTTHGVLGTQSVMECEAPVAT</sequence>
<dbReference type="AlphaFoldDB" id="A0A9X2D5B3"/>
<protein>
    <submittedName>
        <fullName evidence="1">Uncharacterized protein</fullName>
    </submittedName>
</protein>
<organism evidence="1 2">
    <name type="scientific">Nocardioides bruguierae</name>
    <dbReference type="NCBI Taxonomy" id="2945102"/>
    <lineage>
        <taxon>Bacteria</taxon>
        <taxon>Bacillati</taxon>
        <taxon>Actinomycetota</taxon>
        <taxon>Actinomycetes</taxon>
        <taxon>Propionibacteriales</taxon>
        <taxon>Nocardioidaceae</taxon>
        <taxon>Nocardioides</taxon>
    </lineage>
</organism>
<proteinExistence type="predicted"/>
<name>A0A9X2D5B3_9ACTN</name>
<evidence type="ECO:0000313" key="1">
    <source>
        <dbReference type="EMBL" id="MCM0619458.1"/>
    </source>
</evidence>
<keyword evidence="2" id="KW-1185">Reference proteome</keyword>
<dbReference type="Proteomes" id="UP001139485">
    <property type="component" value="Unassembled WGS sequence"/>
</dbReference>